<proteinExistence type="predicted"/>
<name>A0A8E2J5Y9_9APHY</name>
<evidence type="ECO:0000256" key="1">
    <source>
        <dbReference type="SAM" id="MobiDB-lite"/>
    </source>
</evidence>
<evidence type="ECO:0008006" key="4">
    <source>
        <dbReference type="Google" id="ProtNLM"/>
    </source>
</evidence>
<dbReference type="EMBL" id="KV722336">
    <property type="protein sequence ID" value="OCH95361.1"/>
    <property type="molecule type" value="Genomic_DNA"/>
</dbReference>
<dbReference type="OrthoDB" id="2803567at2759"/>
<gene>
    <name evidence="2" type="ORF">OBBRIDRAFT_883919</name>
</gene>
<feature type="region of interest" description="Disordered" evidence="1">
    <location>
        <begin position="156"/>
        <end position="176"/>
    </location>
</feature>
<dbReference type="Proteomes" id="UP000250043">
    <property type="component" value="Unassembled WGS sequence"/>
</dbReference>
<organism evidence="2 3">
    <name type="scientific">Obba rivulosa</name>
    <dbReference type="NCBI Taxonomy" id="1052685"/>
    <lineage>
        <taxon>Eukaryota</taxon>
        <taxon>Fungi</taxon>
        <taxon>Dikarya</taxon>
        <taxon>Basidiomycota</taxon>
        <taxon>Agaricomycotina</taxon>
        <taxon>Agaricomycetes</taxon>
        <taxon>Polyporales</taxon>
        <taxon>Gelatoporiaceae</taxon>
        <taxon>Obba</taxon>
    </lineage>
</organism>
<evidence type="ECO:0000313" key="3">
    <source>
        <dbReference type="Proteomes" id="UP000250043"/>
    </source>
</evidence>
<evidence type="ECO:0000313" key="2">
    <source>
        <dbReference type="EMBL" id="OCH95361.1"/>
    </source>
</evidence>
<dbReference type="AlphaFoldDB" id="A0A8E2J5Y9"/>
<keyword evidence="3" id="KW-1185">Reference proteome</keyword>
<protein>
    <recommendedName>
        <fullName evidence="4">C2H2-type domain-containing protein</fullName>
    </recommendedName>
</protein>
<reference evidence="2 3" key="1">
    <citation type="submission" date="2016-07" db="EMBL/GenBank/DDBJ databases">
        <title>Draft genome of the white-rot fungus Obba rivulosa 3A-2.</title>
        <authorList>
            <consortium name="DOE Joint Genome Institute"/>
            <person name="Miettinen O."/>
            <person name="Riley R."/>
            <person name="Acob R."/>
            <person name="Barry K."/>
            <person name="Cullen D."/>
            <person name="De Vries R."/>
            <person name="Hainaut M."/>
            <person name="Hatakka A."/>
            <person name="Henrissat B."/>
            <person name="Hilden K."/>
            <person name="Kuo R."/>
            <person name="Labutti K."/>
            <person name="Lipzen A."/>
            <person name="Makela M.R."/>
            <person name="Sandor L."/>
            <person name="Spatafora J.W."/>
            <person name="Grigoriev I.V."/>
            <person name="Hibbett D.S."/>
        </authorList>
    </citation>
    <scope>NUCLEOTIDE SEQUENCE [LARGE SCALE GENOMIC DNA]</scope>
    <source>
        <strain evidence="2 3">3A-2</strain>
    </source>
</reference>
<sequence>MSTCTCEKAVVCEMIGKENIVQVLSFPHGHSPECVVHERVAQRLRDSAPPLLRPVSDFKRGYLSSVPSESDDEDVSMDEEGQVDVKSPLVTAASVQTEDKADISVKAVHAPARNEITPGYRVGQIVVNEAAKRCQPQCEVPSLARFNAHHYISIPLPELSPPSTPRSDGTADSLSTLSPVETTYSVSSRTRASSLAASAAEYPPSSKVSVAEEEDKAPKVILLIKEEEDLKPSPLQWLPKRARHKQRRIPTAGQGFPCLIDDCGLELNGPRERLRHMDTHFAHLSLFKCPGCGDHMARADSLKRHCNTPAKKTCLEAALADAGDVAGGVEWRQFCMVKSGHWFWERDHIHHVRVPPPGDPIVEERAEVRRSFGLDPYN</sequence>
<dbReference type="Gene3D" id="3.30.160.60">
    <property type="entry name" value="Classic Zinc Finger"/>
    <property type="match status" value="1"/>
</dbReference>
<accession>A0A8E2J5Y9</accession>